<sequence>MQTQAEDSDLIELIYASLLGESSWQDFLDRLTRMAPGCWSVLHANDLANGEASVGLVSGRSVGDVADYATYYHHISPWVKYCQADPTGAANVVERNVPGHMLERSEFYTDFLRPIETRSAIGIGVDREGERSLIVSLMTPRAVEDELLPLAQRLNRIAPHLMRAGEFYRRTSFAAQTTELGATFFDALHMGMVVVGNGRRIRTCSDLARRMFGRDVGLDPAGRLRLSDPMAQSLLSAMLTRRYDGPAHQRLMVGDMLVTLIRMEGERERSIFEGPGVCLTMEPMTGAGRFFDLDQFSRSYGLTGSEIRALTGLIAGKSIADIAREAGRSRETIRTQVKSLYSKTGARGEADLLRLVSGMTC</sequence>
<protein>
    <submittedName>
        <fullName evidence="2">Helix-turn-helix transcriptional regulator</fullName>
    </submittedName>
</protein>
<dbReference type="SUPFAM" id="SSF46894">
    <property type="entry name" value="C-terminal effector domain of the bipartite response regulators"/>
    <property type="match status" value="1"/>
</dbReference>
<gene>
    <name evidence="2" type="ORF">D2T30_17370</name>
</gene>
<dbReference type="InterPro" id="IPR016032">
    <property type="entry name" value="Sig_transdc_resp-reg_C-effctor"/>
</dbReference>
<dbReference type="AlphaFoldDB" id="A0A443JCD4"/>
<dbReference type="GO" id="GO:0003677">
    <property type="term" value="F:DNA binding"/>
    <property type="evidence" value="ECO:0007669"/>
    <property type="project" value="InterPro"/>
</dbReference>
<evidence type="ECO:0000313" key="2">
    <source>
        <dbReference type="EMBL" id="RWR18013.1"/>
    </source>
</evidence>
<reference evidence="2 3" key="2">
    <citation type="submission" date="2019-01" db="EMBL/GenBank/DDBJ databases">
        <authorList>
            <person name="Li Y."/>
        </authorList>
    </citation>
    <scope>NUCLEOTIDE SEQUENCE [LARGE SCALE GENOMIC DNA]</scope>
    <source>
        <strain evidence="2 3">SK2B-1</strain>
    </source>
</reference>
<evidence type="ECO:0000259" key="1">
    <source>
        <dbReference type="SMART" id="SM00421"/>
    </source>
</evidence>
<dbReference type="Gene3D" id="1.10.10.10">
    <property type="entry name" value="Winged helix-like DNA-binding domain superfamily/Winged helix DNA-binding domain"/>
    <property type="match status" value="1"/>
</dbReference>
<dbReference type="InterPro" id="IPR000792">
    <property type="entry name" value="Tscrpt_reg_LuxR_C"/>
</dbReference>
<name>A0A443JCD4_9RHOB</name>
<dbReference type="InterPro" id="IPR036388">
    <property type="entry name" value="WH-like_DNA-bd_sf"/>
</dbReference>
<dbReference type="SMART" id="SM00421">
    <property type="entry name" value="HTH_LUXR"/>
    <property type="match status" value="1"/>
</dbReference>
<proteinExistence type="predicted"/>
<evidence type="ECO:0000313" key="3">
    <source>
        <dbReference type="Proteomes" id="UP000284476"/>
    </source>
</evidence>
<dbReference type="GO" id="GO:0006355">
    <property type="term" value="P:regulation of DNA-templated transcription"/>
    <property type="evidence" value="ECO:0007669"/>
    <property type="project" value="InterPro"/>
</dbReference>
<comment type="caution">
    <text evidence="2">The sequence shown here is derived from an EMBL/GenBank/DDBJ whole genome shotgun (WGS) entry which is preliminary data.</text>
</comment>
<dbReference type="Proteomes" id="UP000284476">
    <property type="component" value="Unassembled WGS sequence"/>
</dbReference>
<dbReference type="RefSeq" id="WP_128209923.1">
    <property type="nucleotide sequence ID" value="NZ_JBHRSO010000040.1"/>
</dbReference>
<dbReference type="EMBL" id="SAUZ01000022">
    <property type="protein sequence ID" value="RWR18013.1"/>
    <property type="molecule type" value="Genomic_DNA"/>
</dbReference>
<accession>A0A443JCD4</accession>
<organism evidence="2 3">
    <name type="scientific">Paenirhodobacter populi</name>
    <dbReference type="NCBI Taxonomy" id="2306993"/>
    <lineage>
        <taxon>Bacteria</taxon>
        <taxon>Pseudomonadati</taxon>
        <taxon>Pseudomonadota</taxon>
        <taxon>Alphaproteobacteria</taxon>
        <taxon>Rhodobacterales</taxon>
        <taxon>Rhodobacter group</taxon>
        <taxon>Paenirhodobacter</taxon>
    </lineage>
</organism>
<reference evidence="2 3" key="1">
    <citation type="submission" date="2019-01" db="EMBL/GenBank/DDBJ databases">
        <title>Sinorhodobacter populi sp. nov. isolated from the symptomatic bark tissue of Populus euramericana canker.</title>
        <authorList>
            <person name="Xu G."/>
        </authorList>
    </citation>
    <scope>NUCLEOTIDE SEQUENCE [LARGE SCALE GENOMIC DNA]</scope>
    <source>
        <strain evidence="2 3">SK2B-1</strain>
    </source>
</reference>
<feature type="domain" description="HTH luxR-type" evidence="1">
    <location>
        <begin position="299"/>
        <end position="356"/>
    </location>
</feature>